<evidence type="ECO:0000313" key="2">
    <source>
        <dbReference type="Proteomes" id="UP000257323"/>
    </source>
</evidence>
<protein>
    <submittedName>
        <fullName evidence="1">Uncharacterized protein</fullName>
    </submittedName>
</protein>
<evidence type="ECO:0000313" key="1">
    <source>
        <dbReference type="EMBL" id="RFT16261.1"/>
    </source>
</evidence>
<accession>A0A3E2BNH2</accession>
<organism evidence="1 2">
    <name type="scientific">Candidatus Saccharicenans subterraneus</name>
    <dbReference type="NCBI Taxonomy" id="2508984"/>
    <lineage>
        <taxon>Bacteria</taxon>
        <taxon>Candidatus Aminicenantota</taxon>
        <taxon>Candidatus Aminicenantia</taxon>
        <taxon>Candidatus Aminicenantales</taxon>
        <taxon>Candidatus Saccharicenantaceae</taxon>
        <taxon>Candidatus Saccharicenans</taxon>
    </lineage>
</organism>
<gene>
    <name evidence="1" type="ORF">OP8BY_1865</name>
</gene>
<comment type="caution">
    <text evidence="1">The sequence shown here is derived from an EMBL/GenBank/DDBJ whole genome shotgun (WGS) entry which is preliminary data.</text>
</comment>
<dbReference type="Proteomes" id="UP000257323">
    <property type="component" value="Unassembled WGS sequence"/>
</dbReference>
<dbReference type="EMBL" id="QUAH01000004">
    <property type="protein sequence ID" value="RFT16261.1"/>
    <property type="molecule type" value="Genomic_DNA"/>
</dbReference>
<reference evidence="1 2" key="1">
    <citation type="submission" date="2018-08" db="EMBL/GenBank/DDBJ databases">
        <title>Genome analysis of the thermophilic bacterium of the candidate phylum Aminicenantes from deep subsurface aquifer revealed its physiology and ecological role.</title>
        <authorList>
            <person name="Kadnikov V.V."/>
            <person name="Mardanov A.V."/>
            <person name="Beletsky A.V."/>
            <person name="Karnachuk O.V."/>
            <person name="Ravin N.V."/>
        </authorList>
    </citation>
    <scope>NUCLEOTIDE SEQUENCE [LARGE SCALE GENOMIC DNA]</scope>
    <source>
        <strain evidence="1">BY38</strain>
    </source>
</reference>
<sequence>MEKTLIKGKMKENREGLKNKVDNICPDLGRGVDNNCPIIKNFRGIIFVSCLLSYI</sequence>
<proteinExistence type="predicted"/>
<dbReference type="AlphaFoldDB" id="A0A3E2BNH2"/>
<name>A0A3E2BNH2_9BACT</name>